<dbReference type="STRING" id="1458461.BN1012_Phect1413"/>
<dbReference type="InterPro" id="IPR013100">
    <property type="entry name" value="LEH"/>
</dbReference>
<organism evidence="2 3">
    <name type="scientific">Candidatus Phaeomarinibacter ectocarpi</name>
    <dbReference type="NCBI Taxonomy" id="1458461"/>
    <lineage>
        <taxon>Bacteria</taxon>
        <taxon>Pseudomonadati</taxon>
        <taxon>Pseudomonadota</taxon>
        <taxon>Alphaproteobacteria</taxon>
        <taxon>Hyphomicrobiales</taxon>
        <taxon>Parvibaculaceae</taxon>
        <taxon>Candidatus Phaeomarinibacter</taxon>
    </lineage>
</organism>
<gene>
    <name evidence="2" type="ORF">BN1012_Phect1413</name>
</gene>
<feature type="domain" description="Limonene-1,2-epoxide hydrolase" evidence="1">
    <location>
        <begin position="3"/>
        <end position="124"/>
    </location>
</feature>
<sequence length="127" mass="14606">MSANTQVVMDFVDAWNARDFDRIMSFFDEDSFYHNLPMDPVTGTAAIRGVLEAFFNSASDIDWVVHAISETADGTVLTERSDKFLINRQWMTLPVMGAFEMDGNIIRKWRDYFDLKTFESEMARVSA</sequence>
<dbReference type="SUPFAM" id="SSF54427">
    <property type="entry name" value="NTF2-like"/>
    <property type="match status" value="1"/>
</dbReference>
<dbReference type="KEGG" id="pect:BN1012_Phect1413"/>
<protein>
    <recommendedName>
        <fullName evidence="1">Limonene-1,2-epoxide hydrolase domain-containing protein</fullName>
    </recommendedName>
</protein>
<dbReference type="InterPro" id="IPR032710">
    <property type="entry name" value="NTF2-like_dom_sf"/>
</dbReference>
<evidence type="ECO:0000259" key="1">
    <source>
        <dbReference type="Pfam" id="PF07858"/>
    </source>
</evidence>
<proteinExistence type="predicted"/>
<dbReference type="Gene3D" id="3.10.450.50">
    <property type="match status" value="1"/>
</dbReference>
<accession>X5MCX0</accession>
<dbReference type="Proteomes" id="UP000032160">
    <property type="component" value="Chromosome I"/>
</dbReference>
<name>X5MCX0_9HYPH</name>
<keyword evidence="3" id="KW-1185">Reference proteome</keyword>
<dbReference type="HOGENOM" id="CLU_125946_1_0_5"/>
<dbReference type="AlphaFoldDB" id="X5MCX0"/>
<evidence type="ECO:0000313" key="2">
    <source>
        <dbReference type="EMBL" id="CDO59627.1"/>
    </source>
</evidence>
<dbReference type="OrthoDB" id="9781757at2"/>
<dbReference type="EMBL" id="HG966617">
    <property type="protein sequence ID" value="CDO59627.1"/>
    <property type="molecule type" value="Genomic_DNA"/>
</dbReference>
<dbReference type="RefSeq" id="WP_043950221.1">
    <property type="nucleotide sequence ID" value="NZ_HG966617.1"/>
</dbReference>
<dbReference type="Pfam" id="PF07858">
    <property type="entry name" value="LEH"/>
    <property type="match status" value="1"/>
</dbReference>
<reference evidence="2 3" key="1">
    <citation type="journal article" date="2014" name="Front. Genet.">
        <title>Genome and metabolic network of "Candidatus Phaeomarinobacter ectocarpi" Ec32, a new candidate genus of Alphaproteobacteria frequently associated with brown algae.</title>
        <authorList>
            <person name="Dittami S.M."/>
            <person name="Barbeyron T."/>
            <person name="Boyen C."/>
            <person name="Cambefort J."/>
            <person name="Collet G."/>
            <person name="Delage L."/>
            <person name="Gobet A."/>
            <person name="Groisillier A."/>
            <person name="Leblanc C."/>
            <person name="Michel G."/>
            <person name="Scornet D."/>
            <person name="Siegel A."/>
            <person name="Tapia J.E."/>
            <person name="Tonon T."/>
        </authorList>
    </citation>
    <scope>NUCLEOTIDE SEQUENCE [LARGE SCALE GENOMIC DNA]</scope>
    <source>
        <strain evidence="2 3">Ec32</strain>
    </source>
</reference>
<evidence type="ECO:0000313" key="3">
    <source>
        <dbReference type="Proteomes" id="UP000032160"/>
    </source>
</evidence>